<dbReference type="AlphaFoldDB" id="A0A0L0SE19"/>
<feature type="region of interest" description="Disordered" evidence="1">
    <location>
        <begin position="557"/>
        <end position="604"/>
    </location>
</feature>
<feature type="compositionally biased region" description="Low complexity" evidence="1">
    <location>
        <begin position="699"/>
        <end position="710"/>
    </location>
</feature>
<keyword evidence="3" id="KW-1185">Reference proteome</keyword>
<feature type="compositionally biased region" description="Polar residues" evidence="1">
    <location>
        <begin position="525"/>
        <end position="535"/>
    </location>
</feature>
<evidence type="ECO:0000313" key="3">
    <source>
        <dbReference type="Proteomes" id="UP000054350"/>
    </source>
</evidence>
<accession>A0A0L0SE19</accession>
<feature type="compositionally biased region" description="Low complexity" evidence="1">
    <location>
        <begin position="764"/>
        <end position="774"/>
    </location>
</feature>
<feature type="region of interest" description="Disordered" evidence="1">
    <location>
        <begin position="482"/>
        <end position="539"/>
    </location>
</feature>
<gene>
    <name evidence="2" type="ORF">AMAG_06012</name>
</gene>
<dbReference type="VEuPathDB" id="FungiDB:AMAG_06012"/>
<dbReference type="Proteomes" id="UP000054350">
    <property type="component" value="Unassembled WGS sequence"/>
</dbReference>
<proteinExistence type="predicted"/>
<dbReference type="EMBL" id="GG745336">
    <property type="protein sequence ID" value="KNE60635.1"/>
    <property type="molecule type" value="Genomic_DNA"/>
</dbReference>
<dbReference type="OrthoDB" id="10342601at2759"/>
<reference evidence="3" key="2">
    <citation type="submission" date="2009-11" db="EMBL/GenBank/DDBJ databases">
        <title>The Genome Sequence of Allomyces macrogynus strain ATCC 38327.</title>
        <authorList>
            <consortium name="The Broad Institute Genome Sequencing Platform"/>
            <person name="Russ C."/>
            <person name="Cuomo C."/>
            <person name="Shea T."/>
            <person name="Young S.K."/>
            <person name="Zeng Q."/>
            <person name="Koehrsen M."/>
            <person name="Haas B."/>
            <person name="Borodovsky M."/>
            <person name="Guigo R."/>
            <person name="Alvarado L."/>
            <person name="Berlin A."/>
            <person name="Borenstein D."/>
            <person name="Chen Z."/>
            <person name="Engels R."/>
            <person name="Freedman E."/>
            <person name="Gellesch M."/>
            <person name="Goldberg J."/>
            <person name="Griggs A."/>
            <person name="Gujja S."/>
            <person name="Heiman D."/>
            <person name="Hepburn T."/>
            <person name="Howarth C."/>
            <person name="Jen D."/>
            <person name="Larson L."/>
            <person name="Lewis B."/>
            <person name="Mehta T."/>
            <person name="Park D."/>
            <person name="Pearson M."/>
            <person name="Roberts A."/>
            <person name="Saif S."/>
            <person name="Shenoy N."/>
            <person name="Sisk P."/>
            <person name="Stolte C."/>
            <person name="Sykes S."/>
            <person name="Walk T."/>
            <person name="White J."/>
            <person name="Yandava C."/>
            <person name="Burger G."/>
            <person name="Gray M.W."/>
            <person name="Holland P.W.H."/>
            <person name="King N."/>
            <person name="Lang F.B.F."/>
            <person name="Roger A.J."/>
            <person name="Ruiz-Trillo I."/>
            <person name="Lander E."/>
            <person name="Nusbaum C."/>
        </authorList>
    </citation>
    <scope>NUCLEOTIDE SEQUENCE [LARGE SCALE GENOMIC DNA]</scope>
    <source>
        <strain evidence="3">ATCC 38327</strain>
    </source>
</reference>
<organism evidence="2 3">
    <name type="scientific">Allomyces macrogynus (strain ATCC 38327)</name>
    <name type="common">Allomyces javanicus var. macrogynus</name>
    <dbReference type="NCBI Taxonomy" id="578462"/>
    <lineage>
        <taxon>Eukaryota</taxon>
        <taxon>Fungi</taxon>
        <taxon>Fungi incertae sedis</taxon>
        <taxon>Blastocladiomycota</taxon>
        <taxon>Blastocladiomycetes</taxon>
        <taxon>Blastocladiales</taxon>
        <taxon>Blastocladiaceae</taxon>
        <taxon>Allomyces</taxon>
    </lineage>
</organism>
<sequence>MHCFGGTYLSCARLAASSGPLDWHLAALARPVVDAPALLDLASSSTAWLGAPADHVTFVDDAAHPVHHWPCQSVASSPYPRGPWHVVRRVMSTALLSSSFTSTLVAVVAAPSLDRTWVCQTEDAQTCAVLVPVAGSPYALLSVTSHLVDAPAASETPFHVHHRSGVPHACESYAHVLPGIPPGSPLSLAVDWFDDPADSVADPQTPGRGHGDHHRVVPTLGEPTSVRDLAARFPTVAAAHIFGPGSLIDDVLDRLPEVRANVDVGEYSAWLAGVCVSAYNLVAMFKRDVAAVLADPEAMADSLSDEERQAIHDYADTVAKPAQYVQRCLARACLIQLVLHLEALVVDEHHAAARDEAESYLTKLDLWCSSGAATVELRTKADKVDPDARFRLWFEQVVIFHYHQPLPDLVEALYEQCGGVLAEYLDQTANPFSPQPRRIQHAVLAPSPAPPPPSSVVPTAPVAIASALQQRLRGARHVVLHAKPFRPQPVQPNQFLRRRGAGGGGQKRNAASDDEDEHDRHRSPSKLQRTASLDSSDFLRRRRQQISTELQFSARLRGAISSTTPMRYGEEEAGPTSPSPMRHVEVDQGTASPTRSAGALFSPPRVPSKLRLLRTASMPVLAAEESGASAARNEPQPSSPIPRREGVSDVDVAPSPPPPPRSRFRIAPEDRAVPENATGPRPRFRADPAGPPATTQSQPASEAPASAPSATGGLTRKRTGTFRSLFAKYSFSGPSQSQSQSQSLPVDTDADTAPTPEASPSRIPALPDLTTLAPPRAPPTPVRPPPTPVRRGGSTARPPLTPVHQITAGAPASLGSASVKRSAHNAGAGPGVLRAIFSPFRDVGEVVRDLDLEDEERMEVIGEEDEE</sequence>
<reference evidence="2 3" key="1">
    <citation type="submission" date="2009-11" db="EMBL/GenBank/DDBJ databases">
        <title>Annotation of Allomyces macrogynus ATCC 38327.</title>
        <authorList>
            <consortium name="The Broad Institute Genome Sequencing Platform"/>
            <person name="Russ C."/>
            <person name="Cuomo C."/>
            <person name="Burger G."/>
            <person name="Gray M.W."/>
            <person name="Holland P.W.H."/>
            <person name="King N."/>
            <person name="Lang F.B.F."/>
            <person name="Roger A.J."/>
            <person name="Ruiz-Trillo I."/>
            <person name="Young S.K."/>
            <person name="Zeng Q."/>
            <person name="Gargeya S."/>
            <person name="Fitzgerald M."/>
            <person name="Haas B."/>
            <person name="Abouelleil A."/>
            <person name="Alvarado L."/>
            <person name="Arachchi H.M."/>
            <person name="Berlin A."/>
            <person name="Chapman S.B."/>
            <person name="Gearin G."/>
            <person name="Goldberg J."/>
            <person name="Griggs A."/>
            <person name="Gujja S."/>
            <person name="Hansen M."/>
            <person name="Heiman D."/>
            <person name="Howarth C."/>
            <person name="Larimer J."/>
            <person name="Lui A."/>
            <person name="MacDonald P.J.P."/>
            <person name="McCowen C."/>
            <person name="Montmayeur A."/>
            <person name="Murphy C."/>
            <person name="Neiman D."/>
            <person name="Pearson M."/>
            <person name="Priest M."/>
            <person name="Roberts A."/>
            <person name="Saif S."/>
            <person name="Shea T."/>
            <person name="Sisk P."/>
            <person name="Stolte C."/>
            <person name="Sykes S."/>
            <person name="Wortman J."/>
            <person name="Nusbaum C."/>
            <person name="Birren B."/>
        </authorList>
    </citation>
    <scope>NUCLEOTIDE SEQUENCE [LARGE SCALE GENOMIC DNA]</scope>
    <source>
        <strain evidence="2 3">ATCC 38327</strain>
    </source>
</reference>
<feature type="region of interest" description="Disordered" evidence="1">
    <location>
        <begin position="731"/>
        <end position="803"/>
    </location>
</feature>
<evidence type="ECO:0000313" key="2">
    <source>
        <dbReference type="EMBL" id="KNE60635.1"/>
    </source>
</evidence>
<name>A0A0L0SE19_ALLM3</name>
<protein>
    <submittedName>
        <fullName evidence="2">Uncharacterized protein</fullName>
    </submittedName>
</protein>
<feature type="region of interest" description="Disordered" evidence="1">
    <location>
        <begin position="623"/>
        <end position="719"/>
    </location>
</feature>
<feature type="compositionally biased region" description="Pro residues" evidence="1">
    <location>
        <begin position="775"/>
        <end position="788"/>
    </location>
</feature>
<evidence type="ECO:0000256" key="1">
    <source>
        <dbReference type="SAM" id="MobiDB-lite"/>
    </source>
</evidence>